<evidence type="ECO:0000256" key="1">
    <source>
        <dbReference type="ARBA" id="ARBA00004569"/>
    </source>
</evidence>
<evidence type="ECO:0000256" key="10">
    <source>
        <dbReference type="RuleBase" id="RU004427"/>
    </source>
</evidence>
<evidence type="ECO:0000313" key="13">
    <source>
        <dbReference type="Proteomes" id="UP000694865"/>
    </source>
</evidence>
<organism evidence="13 14">
    <name type="scientific">Saccoglossus kowalevskii</name>
    <name type="common">Acorn worm</name>
    <dbReference type="NCBI Taxonomy" id="10224"/>
    <lineage>
        <taxon>Eukaryota</taxon>
        <taxon>Metazoa</taxon>
        <taxon>Hemichordata</taxon>
        <taxon>Enteropneusta</taxon>
        <taxon>Harrimaniidae</taxon>
        <taxon>Saccoglossus</taxon>
    </lineage>
</organism>
<sequence>MGQKPSSVPEATAELDKLKNKAKTEISKYQQDSLSKKDEVVEPSDPQRGRDVFVRECEHCHTIEKGGEHKFGPNLQNLFNRKAGELEGFTYRDLDRWTEKDITWTDQTLDEYLADPGNYVPGTKTFFKPLPSKQDRIDLIAYLHEATKDD</sequence>
<dbReference type="InterPro" id="IPR036909">
    <property type="entry name" value="Cyt_c-like_dom_sf"/>
</dbReference>
<evidence type="ECO:0000313" key="14">
    <source>
        <dbReference type="RefSeq" id="XP_002735609.1"/>
    </source>
</evidence>
<dbReference type="GeneID" id="100373476"/>
<keyword evidence="13" id="KW-1185">Reference proteome</keyword>
<evidence type="ECO:0000256" key="3">
    <source>
        <dbReference type="ARBA" id="ARBA00022448"/>
    </source>
</evidence>
<comment type="PTM">
    <text evidence="10">Binds 1 heme group per subunit.</text>
</comment>
<dbReference type="PRINTS" id="PR00604">
    <property type="entry name" value="CYTCHRMECIAB"/>
</dbReference>
<protein>
    <submittedName>
        <fullName evidence="14">Cytochrome c-like</fullName>
    </submittedName>
</protein>
<feature type="domain" description="Cytochrome c" evidence="12">
    <location>
        <begin position="44"/>
        <end position="147"/>
    </location>
</feature>
<evidence type="ECO:0000256" key="2">
    <source>
        <dbReference type="ARBA" id="ARBA00006488"/>
    </source>
</evidence>
<dbReference type="Pfam" id="PF00034">
    <property type="entry name" value="Cytochrom_C"/>
    <property type="match status" value="1"/>
</dbReference>
<evidence type="ECO:0000256" key="7">
    <source>
        <dbReference type="ARBA" id="ARBA00023004"/>
    </source>
</evidence>
<comment type="function">
    <text evidence="10">Electron carrier protein. The oxidized form of the cytochrome c heme group can accept an electron from the heme group of the cytochrome c1 subunit of cytochrome reductase. Cytochrome c then transfers this electron to the cytochrome oxidase complex, the final protein carrier in the mitochondrial electron-transport chain.</text>
</comment>
<keyword evidence="10" id="KW-0496">Mitochondrion</keyword>
<evidence type="ECO:0000256" key="5">
    <source>
        <dbReference type="ARBA" id="ARBA00022723"/>
    </source>
</evidence>
<dbReference type="PROSITE" id="PS51007">
    <property type="entry name" value="CYTC"/>
    <property type="match status" value="1"/>
</dbReference>
<evidence type="ECO:0000256" key="11">
    <source>
        <dbReference type="SAM" id="MobiDB-lite"/>
    </source>
</evidence>
<comment type="similarity">
    <text evidence="2 9">Belongs to the cytochrome c family.</text>
</comment>
<dbReference type="PANTHER" id="PTHR11961">
    <property type="entry name" value="CYTOCHROME C"/>
    <property type="match status" value="1"/>
</dbReference>
<proteinExistence type="inferred from homology"/>
<evidence type="ECO:0000259" key="12">
    <source>
        <dbReference type="PROSITE" id="PS51007"/>
    </source>
</evidence>
<evidence type="ECO:0000256" key="8">
    <source>
        <dbReference type="PROSITE-ProRule" id="PRU00433"/>
    </source>
</evidence>
<dbReference type="InterPro" id="IPR009056">
    <property type="entry name" value="Cyt_c-like_dom"/>
</dbReference>
<keyword evidence="4 8" id="KW-0349">Heme</keyword>
<feature type="region of interest" description="Disordered" evidence="11">
    <location>
        <begin position="26"/>
        <end position="49"/>
    </location>
</feature>
<dbReference type="SUPFAM" id="SSF46626">
    <property type="entry name" value="Cytochrome c"/>
    <property type="match status" value="1"/>
</dbReference>
<keyword evidence="3 10" id="KW-0813">Transport</keyword>
<keyword evidence="5 8" id="KW-0479">Metal-binding</keyword>
<gene>
    <name evidence="14" type="primary">LOC100373476</name>
</gene>
<keyword evidence="7 8" id="KW-0408">Iron</keyword>
<feature type="compositionally biased region" description="Basic and acidic residues" evidence="11">
    <location>
        <begin position="34"/>
        <end position="49"/>
    </location>
</feature>
<dbReference type="Gene3D" id="1.10.760.10">
    <property type="entry name" value="Cytochrome c-like domain"/>
    <property type="match status" value="1"/>
</dbReference>
<evidence type="ECO:0000256" key="6">
    <source>
        <dbReference type="ARBA" id="ARBA00022982"/>
    </source>
</evidence>
<dbReference type="RefSeq" id="XP_002735609.1">
    <property type="nucleotide sequence ID" value="XM_002735563.2"/>
</dbReference>
<name>A0ABM0GRC4_SACKO</name>
<keyword evidence="6 10" id="KW-0249">Electron transport</keyword>
<comment type="subcellular location">
    <subcellularLocation>
        <location evidence="1">Mitochondrion intermembrane space</location>
    </subcellularLocation>
</comment>
<dbReference type="InterPro" id="IPR002327">
    <property type="entry name" value="Cyt_c_1A/1B"/>
</dbReference>
<accession>A0ABM0GRC4</accession>
<dbReference type="Proteomes" id="UP000694865">
    <property type="component" value="Unplaced"/>
</dbReference>
<reference evidence="14" key="1">
    <citation type="submission" date="2025-08" db="UniProtKB">
        <authorList>
            <consortium name="RefSeq"/>
        </authorList>
    </citation>
    <scope>IDENTIFICATION</scope>
    <source>
        <tissue evidence="14">Testes</tissue>
    </source>
</reference>
<evidence type="ECO:0000256" key="4">
    <source>
        <dbReference type="ARBA" id="ARBA00022617"/>
    </source>
</evidence>
<evidence type="ECO:0000256" key="9">
    <source>
        <dbReference type="RuleBase" id="RU004426"/>
    </source>
</evidence>
<keyword evidence="10" id="KW-0679">Respiratory chain</keyword>